<feature type="domain" description="SIS" evidence="12">
    <location>
        <begin position="469"/>
        <end position="610"/>
    </location>
</feature>
<gene>
    <name evidence="10" type="primary">glmS</name>
    <name evidence="13" type="ORF">A2672_01040</name>
</gene>
<keyword evidence="8" id="KW-0677">Repeat</keyword>
<evidence type="ECO:0000256" key="1">
    <source>
        <dbReference type="ARBA" id="ARBA00001031"/>
    </source>
</evidence>
<keyword evidence="5 10" id="KW-0963">Cytoplasm</keyword>
<reference evidence="13 14" key="1">
    <citation type="journal article" date="2016" name="Nat. Commun.">
        <title>Thousands of microbial genomes shed light on interconnected biogeochemical processes in an aquifer system.</title>
        <authorList>
            <person name="Anantharaman K."/>
            <person name="Brown C.T."/>
            <person name="Hug L.A."/>
            <person name="Sharon I."/>
            <person name="Castelle C.J."/>
            <person name="Probst A.J."/>
            <person name="Thomas B.C."/>
            <person name="Singh A."/>
            <person name="Wilkins M.J."/>
            <person name="Karaoz U."/>
            <person name="Brodie E.L."/>
            <person name="Williams K.H."/>
            <person name="Hubbard S.S."/>
            <person name="Banfield J.F."/>
        </authorList>
    </citation>
    <scope>NUCLEOTIDE SEQUENCE [LARGE SCALE GENOMIC DNA]</scope>
</reference>
<dbReference type="GO" id="GO:0006487">
    <property type="term" value="P:protein N-linked glycosylation"/>
    <property type="evidence" value="ECO:0007669"/>
    <property type="project" value="TreeGrafter"/>
</dbReference>
<dbReference type="GO" id="GO:0004360">
    <property type="term" value="F:glutamine-fructose-6-phosphate transaminase (isomerizing) activity"/>
    <property type="evidence" value="ECO:0007669"/>
    <property type="project" value="UniProtKB-UniRule"/>
</dbReference>
<comment type="subunit">
    <text evidence="10">Homodimer.</text>
</comment>
<feature type="domain" description="SIS" evidence="12">
    <location>
        <begin position="298"/>
        <end position="437"/>
    </location>
</feature>
<keyword evidence="9" id="KW-0315">Glutamine amidotransferase</keyword>
<keyword evidence="7 10" id="KW-0808">Transferase</keyword>
<dbReference type="InterPro" id="IPR047084">
    <property type="entry name" value="GFAT_N"/>
</dbReference>
<evidence type="ECO:0000256" key="5">
    <source>
        <dbReference type="ARBA" id="ARBA00022490"/>
    </source>
</evidence>
<organism evidence="13 14">
    <name type="scientific">Candidatus Wildermuthbacteria bacterium RIFCSPHIGHO2_01_FULL_49_22b</name>
    <dbReference type="NCBI Taxonomy" id="1802448"/>
    <lineage>
        <taxon>Bacteria</taxon>
        <taxon>Candidatus Wildermuthiibacteriota</taxon>
    </lineage>
</organism>
<feature type="domain" description="Glutamine amidotransferase type-2" evidence="11">
    <location>
        <begin position="2"/>
        <end position="229"/>
    </location>
</feature>
<comment type="caution">
    <text evidence="13">The sequence shown here is derived from an EMBL/GenBank/DDBJ whole genome shotgun (WGS) entry which is preliminary data.</text>
</comment>
<dbReference type="InterPro" id="IPR035490">
    <property type="entry name" value="GlmS/FrlB_SIS"/>
</dbReference>
<dbReference type="CDD" id="cd05008">
    <property type="entry name" value="SIS_GlmS_GlmD_1"/>
    <property type="match status" value="1"/>
</dbReference>
<dbReference type="Pfam" id="PF01380">
    <property type="entry name" value="SIS"/>
    <property type="match status" value="2"/>
</dbReference>
<dbReference type="SUPFAM" id="SSF56235">
    <property type="entry name" value="N-terminal nucleophile aminohydrolases (Ntn hydrolases)"/>
    <property type="match status" value="1"/>
</dbReference>
<evidence type="ECO:0000256" key="7">
    <source>
        <dbReference type="ARBA" id="ARBA00022679"/>
    </source>
</evidence>
<dbReference type="Gene3D" id="3.40.50.10490">
    <property type="entry name" value="Glucose-6-phosphate isomerase like protein, domain 1"/>
    <property type="match status" value="2"/>
</dbReference>
<evidence type="ECO:0000259" key="11">
    <source>
        <dbReference type="PROSITE" id="PS51278"/>
    </source>
</evidence>
<dbReference type="NCBIfam" id="TIGR01135">
    <property type="entry name" value="glmS"/>
    <property type="match status" value="1"/>
</dbReference>
<dbReference type="EMBL" id="MHTT01000033">
    <property type="protein sequence ID" value="OHA64546.1"/>
    <property type="molecule type" value="Genomic_DNA"/>
</dbReference>
<keyword evidence="6 10" id="KW-0032">Aminotransferase</keyword>
<evidence type="ECO:0000256" key="8">
    <source>
        <dbReference type="ARBA" id="ARBA00022737"/>
    </source>
</evidence>
<evidence type="ECO:0000256" key="6">
    <source>
        <dbReference type="ARBA" id="ARBA00022576"/>
    </source>
</evidence>
<name>A0A1G2QVD8_9BACT</name>
<evidence type="ECO:0000259" key="12">
    <source>
        <dbReference type="PROSITE" id="PS51464"/>
    </source>
</evidence>
<dbReference type="NCBIfam" id="NF001484">
    <property type="entry name" value="PRK00331.1"/>
    <property type="match status" value="1"/>
</dbReference>
<evidence type="ECO:0000313" key="14">
    <source>
        <dbReference type="Proteomes" id="UP000178065"/>
    </source>
</evidence>
<comment type="catalytic activity">
    <reaction evidence="1 10">
        <text>D-fructose 6-phosphate + L-glutamine = D-glucosamine 6-phosphate + L-glutamate</text>
        <dbReference type="Rhea" id="RHEA:13237"/>
        <dbReference type="ChEBI" id="CHEBI:29985"/>
        <dbReference type="ChEBI" id="CHEBI:58359"/>
        <dbReference type="ChEBI" id="CHEBI:58725"/>
        <dbReference type="ChEBI" id="CHEBI:61527"/>
        <dbReference type="EC" id="2.6.1.16"/>
    </reaction>
</comment>
<accession>A0A1G2QVD8</accession>
<dbReference type="SUPFAM" id="SSF53697">
    <property type="entry name" value="SIS domain"/>
    <property type="match status" value="1"/>
</dbReference>
<dbReference type="CDD" id="cd00714">
    <property type="entry name" value="GFAT"/>
    <property type="match status" value="1"/>
</dbReference>
<dbReference type="FunFam" id="3.40.50.10490:FF:000001">
    <property type="entry name" value="Glutamine--fructose-6-phosphate aminotransferase [isomerizing]"/>
    <property type="match status" value="1"/>
</dbReference>
<dbReference type="Pfam" id="PF13522">
    <property type="entry name" value="GATase_6"/>
    <property type="match status" value="1"/>
</dbReference>
<dbReference type="CDD" id="cd05009">
    <property type="entry name" value="SIS_GlmS_GlmD_2"/>
    <property type="match status" value="1"/>
</dbReference>
<dbReference type="InterPro" id="IPR005855">
    <property type="entry name" value="GFAT"/>
</dbReference>
<dbReference type="PROSITE" id="PS51464">
    <property type="entry name" value="SIS"/>
    <property type="match status" value="2"/>
</dbReference>
<dbReference type="FunFam" id="3.60.20.10:FF:000006">
    <property type="entry name" value="Glutamine--fructose-6-phosphate aminotransferase [isomerizing]"/>
    <property type="match status" value="1"/>
</dbReference>
<evidence type="ECO:0000256" key="3">
    <source>
        <dbReference type="ARBA" id="ARBA00012916"/>
    </source>
</evidence>
<evidence type="ECO:0000256" key="2">
    <source>
        <dbReference type="ARBA" id="ARBA00004496"/>
    </source>
</evidence>
<dbReference type="GO" id="GO:0005829">
    <property type="term" value="C:cytosol"/>
    <property type="evidence" value="ECO:0007669"/>
    <property type="project" value="TreeGrafter"/>
</dbReference>
<dbReference type="Gene3D" id="3.60.20.10">
    <property type="entry name" value="Glutamine Phosphoribosylpyrophosphate, subunit 1, domain 1"/>
    <property type="match status" value="1"/>
</dbReference>
<dbReference type="Proteomes" id="UP000178065">
    <property type="component" value="Unassembled WGS sequence"/>
</dbReference>
<dbReference type="PANTHER" id="PTHR10937:SF0">
    <property type="entry name" value="GLUTAMINE--FRUCTOSE-6-PHOSPHATE TRANSAMINASE (ISOMERIZING)"/>
    <property type="match status" value="1"/>
</dbReference>
<dbReference type="GO" id="GO:0006047">
    <property type="term" value="P:UDP-N-acetylglucosamine metabolic process"/>
    <property type="evidence" value="ECO:0007669"/>
    <property type="project" value="TreeGrafter"/>
</dbReference>
<dbReference type="GO" id="GO:0005975">
    <property type="term" value="P:carbohydrate metabolic process"/>
    <property type="evidence" value="ECO:0007669"/>
    <property type="project" value="UniProtKB-UniRule"/>
</dbReference>
<dbReference type="GO" id="GO:0097367">
    <property type="term" value="F:carbohydrate derivative binding"/>
    <property type="evidence" value="ECO:0007669"/>
    <property type="project" value="InterPro"/>
</dbReference>
<dbReference type="PROSITE" id="PS51278">
    <property type="entry name" value="GATASE_TYPE_2"/>
    <property type="match status" value="1"/>
</dbReference>
<dbReference type="EC" id="2.6.1.16" evidence="3 10"/>
<proteinExistence type="inferred from homology"/>
<dbReference type="InterPro" id="IPR001347">
    <property type="entry name" value="SIS_dom"/>
</dbReference>
<dbReference type="STRING" id="1802448.A2672_01040"/>
<dbReference type="InterPro" id="IPR046348">
    <property type="entry name" value="SIS_dom_sf"/>
</dbReference>
<evidence type="ECO:0000256" key="4">
    <source>
        <dbReference type="ARBA" id="ARBA00016090"/>
    </source>
</evidence>
<feature type="initiator methionine" description="Removed" evidence="10">
    <location>
        <position position="1"/>
    </location>
</feature>
<feature type="active site" description="Nucleophile; for GATase activity" evidence="10">
    <location>
        <position position="2"/>
    </location>
</feature>
<dbReference type="HAMAP" id="MF_00164">
    <property type="entry name" value="GlmS"/>
    <property type="match status" value="1"/>
</dbReference>
<dbReference type="InterPro" id="IPR029055">
    <property type="entry name" value="Ntn_hydrolases_N"/>
</dbReference>
<comment type="subcellular location">
    <subcellularLocation>
        <location evidence="2 10">Cytoplasm</location>
    </subcellularLocation>
</comment>
<comment type="function">
    <text evidence="10">Catalyzes the first step in hexosamine metabolism, converting fructose-6P into glucosamine-6P using glutamine as a nitrogen source.</text>
</comment>
<evidence type="ECO:0000256" key="9">
    <source>
        <dbReference type="ARBA" id="ARBA00022962"/>
    </source>
</evidence>
<evidence type="ECO:0000256" key="10">
    <source>
        <dbReference type="HAMAP-Rule" id="MF_00164"/>
    </source>
</evidence>
<sequence length="620" mass="68230">MCGIVGYIGKQKDVRSALDSLKRLEYRGYDSAGLAAFIPERKEILWKRALGRIQELERSLEGVSAQGSPILLHTRWSTHGAPTEANAHPHADCKENIFVVHNGIIENYRQLKEKLLAKGHRFLSETDTEVLPHLIEHFFSASARIAANRQGNLEEAVRKALALVQGSYGIAVIAKDDPEKIVAARLSSPLVISVNDSGGFVASDPAALLSYSNKMVFLDDGEIAVITPQEFRVSDLKNNLKEKEVTELAWTAEEAQKGGYPHFMLKEIMEQPESIANALRGRLLPEEGRAKLGGLEPVAERLRSLDRLQIIACGTAFYAGRTGEYMLEEYAGIPCEVDIASEFRYRKPVLSKQTATLFISQSGETADTLAALKEVKEKGGLTLGIVNVVGSSIARELEAGIYNHAGPEIGVASTKAFTSQLVLLVLLTLFLGRQRDVSLVMGQRIAKELSRLPELVARVLEQAPRVKEIADKYKDCQNFLYIGRKYNYSVASEGALKLKEISYVHAEGYGAGEMKHGPIALIDEEFPTLAIAPSDSVYEKMVSNIHEIKARRGPVVAIATEGNEDIKNVADNVIYIPKTLEMLTPILSVVPLQLFAYYMGVLKGYDVDKPRNLAKSVTVE</sequence>
<dbReference type="AlphaFoldDB" id="A0A1G2QVD8"/>
<protein>
    <recommendedName>
        <fullName evidence="4 10">Glutamine--fructose-6-phosphate aminotransferase [isomerizing]</fullName>
        <ecNumber evidence="3 10">2.6.1.16</ecNumber>
    </recommendedName>
    <alternativeName>
        <fullName evidence="10">D-fructose-6-phosphate amidotransferase</fullName>
    </alternativeName>
    <alternativeName>
        <fullName evidence="10">GFAT</fullName>
    </alternativeName>
    <alternativeName>
        <fullName evidence="10">Glucosamine-6-phosphate synthase</fullName>
    </alternativeName>
    <alternativeName>
        <fullName evidence="10">Hexosephosphate aminotransferase</fullName>
    </alternativeName>
    <alternativeName>
        <fullName evidence="10">L-glutamine--D-fructose-6-phosphate amidotransferase</fullName>
    </alternativeName>
</protein>
<dbReference type="InterPro" id="IPR017932">
    <property type="entry name" value="GATase_2_dom"/>
</dbReference>
<dbReference type="PANTHER" id="PTHR10937">
    <property type="entry name" value="GLUCOSAMINE--FRUCTOSE-6-PHOSPHATE AMINOTRANSFERASE, ISOMERIZING"/>
    <property type="match status" value="1"/>
</dbReference>
<feature type="active site" description="For Fru-6P isomerization activity" evidence="10">
    <location>
        <position position="615"/>
    </location>
</feature>
<evidence type="ECO:0000313" key="13">
    <source>
        <dbReference type="EMBL" id="OHA64546.1"/>
    </source>
</evidence>
<dbReference type="InterPro" id="IPR035466">
    <property type="entry name" value="GlmS/AgaS_SIS"/>
</dbReference>
<dbReference type="GO" id="GO:0006002">
    <property type="term" value="P:fructose 6-phosphate metabolic process"/>
    <property type="evidence" value="ECO:0007669"/>
    <property type="project" value="TreeGrafter"/>
</dbReference>